<keyword evidence="3" id="KW-0472">Membrane</keyword>
<evidence type="ECO:0000313" key="5">
    <source>
        <dbReference type="EMBL" id="MBF4180481.1"/>
    </source>
</evidence>
<keyword evidence="1 2" id="KW-0238">DNA-binding</keyword>
<dbReference type="AlphaFoldDB" id="A0ABD4KEZ4"/>
<feature type="transmembrane region" description="Helical" evidence="3">
    <location>
        <begin position="180"/>
        <end position="201"/>
    </location>
</feature>
<protein>
    <submittedName>
        <fullName evidence="5">Transcriptional regulator</fullName>
    </submittedName>
</protein>
<evidence type="ECO:0000256" key="1">
    <source>
        <dbReference type="ARBA" id="ARBA00023125"/>
    </source>
</evidence>
<evidence type="ECO:0000313" key="6">
    <source>
        <dbReference type="Proteomes" id="UP000628560"/>
    </source>
</evidence>
<dbReference type="Proteomes" id="UP000628560">
    <property type="component" value="Unassembled WGS sequence"/>
</dbReference>
<sequence>MRKKYSTVNNWLVDLPSGSLISMVTGERKRLGEYQLKLLDVLLENAGKILTREELTTLVWERRVIGNNSLPNAIHALRSALEDDGKQQKIIKTIPKKGYLLEQAWCRFVEKESEEIDLPDTEIDGFVLPTLSPTVEHNAADEPDIVSEPVKVMETPSIEIAVPAERPVIVPAKPRFQHPLITLAALLVTVMIGAIFGWHYAGNQGPKIVAAEQEVAVYSNIHIYELSESNRLEMSKEDFYSKIKDTLYTINQQIKTQSMTMTVYYQSIDQTLNYTFALNSRCDKKQLVMAIYHWRIDPTQLNNLILRETRRKISEMETCA</sequence>
<feature type="DNA-binding region" description="OmpR/PhoB-type" evidence="2">
    <location>
        <begin position="3"/>
        <end position="103"/>
    </location>
</feature>
<name>A0ABD4KEZ4_9ENTR</name>
<accession>A0ABD4KEZ4</accession>
<proteinExistence type="predicted"/>
<comment type="caution">
    <text evidence="5">The sequence shown here is derived from an EMBL/GenBank/DDBJ whole genome shotgun (WGS) entry which is preliminary data.</text>
</comment>
<gene>
    <name evidence="5" type="ORF">ISP11_21735</name>
</gene>
<dbReference type="PROSITE" id="PS51755">
    <property type="entry name" value="OMPR_PHOB"/>
    <property type="match status" value="1"/>
</dbReference>
<reference evidence="5 6" key="1">
    <citation type="submission" date="2020-11" db="EMBL/GenBank/DDBJ databases">
        <title>Identification of Lelliottia nimipressuralis from Wound Infection by Whole Genome-Based Bacterial Identification.</title>
        <authorList>
            <person name="Navarathna D.H."/>
            <person name="Choi H."/>
            <person name="Jinadatha C."/>
            <person name="Chatterjee P."/>
            <person name="Hwang M."/>
        </authorList>
    </citation>
    <scope>NUCLEOTIDE SEQUENCE [LARGE SCALE GENOMIC DNA]</scope>
    <source>
        <strain evidence="5 6">DN2020</strain>
    </source>
</reference>
<dbReference type="Pfam" id="PF00486">
    <property type="entry name" value="Trans_reg_C"/>
    <property type="match status" value="1"/>
</dbReference>
<dbReference type="SUPFAM" id="SSF46894">
    <property type="entry name" value="C-terminal effector domain of the bipartite response regulators"/>
    <property type="match status" value="1"/>
</dbReference>
<dbReference type="GeneID" id="97599916"/>
<dbReference type="CDD" id="cd00383">
    <property type="entry name" value="trans_reg_C"/>
    <property type="match status" value="1"/>
</dbReference>
<keyword evidence="3" id="KW-1133">Transmembrane helix</keyword>
<dbReference type="InterPro" id="IPR036388">
    <property type="entry name" value="WH-like_DNA-bd_sf"/>
</dbReference>
<dbReference type="RefSeq" id="WP_194514355.1">
    <property type="nucleotide sequence ID" value="NZ_CP167172.1"/>
</dbReference>
<dbReference type="InterPro" id="IPR001867">
    <property type="entry name" value="OmpR/PhoB-type_DNA-bd"/>
</dbReference>
<evidence type="ECO:0000259" key="4">
    <source>
        <dbReference type="PROSITE" id="PS51755"/>
    </source>
</evidence>
<evidence type="ECO:0000256" key="3">
    <source>
        <dbReference type="SAM" id="Phobius"/>
    </source>
</evidence>
<feature type="domain" description="OmpR/PhoB-type" evidence="4">
    <location>
        <begin position="3"/>
        <end position="103"/>
    </location>
</feature>
<dbReference type="EMBL" id="JADIXP010000020">
    <property type="protein sequence ID" value="MBF4180481.1"/>
    <property type="molecule type" value="Genomic_DNA"/>
</dbReference>
<dbReference type="SMART" id="SM00862">
    <property type="entry name" value="Trans_reg_C"/>
    <property type="match status" value="1"/>
</dbReference>
<dbReference type="InterPro" id="IPR016032">
    <property type="entry name" value="Sig_transdc_resp-reg_C-effctor"/>
</dbReference>
<keyword evidence="3" id="KW-0812">Transmembrane</keyword>
<dbReference type="Gene3D" id="1.10.10.10">
    <property type="entry name" value="Winged helix-like DNA-binding domain superfamily/Winged helix DNA-binding domain"/>
    <property type="match status" value="1"/>
</dbReference>
<organism evidence="5 6">
    <name type="scientific">Lelliottia nimipressuralis</name>
    <dbReference type="NCBI Taxonomy" id="69220"/>
    <lineage>
        <taxon>Bacteria</taxon>
        <taxon>Pseudomonadati</taxon>
        <taxon>Pseudomonadota</taxon>
        <taxon>Gammaproteobacteria</taxon>
        <taxon>Enterobacterales</taxon>
        <taxon>Enterobacteriaceae</taxon>
        <taxon>Lelliottia</taxon>
    </lineage>
</organism>
<evidence type="ECO:0000256" key="2">
    <source>
        <dbReference type="PROSITE-ProRule" id="PRU01091"/>
    </source>
</evidence>
<dbReference type="GO" id="GO:0003677">
    <property type="term" value="F:DNA binding"/>
    <property type="evidence" value="ECO:0007669"/>
    <property type="project" value="UniProtKB-UniRule"/>
</dbReference>